<sequence length="398" mass="45755">MPVFPQKSTASADQSTVPAEPELTLREKLLLREAQLSQAQRMAGMASWEWYFGGTEIRWSPEMYRFWGYQPDEVSVDLDSVAKSTHVDDLPILETAVSRLLQGDDVEMEYRRYDRLGREIYIYTNGQIIRNEAGEAIGVFGIDMDITRRKQQEQHLLDLNRQLEEKNQKLEQLVAESSAFTYIASHDLQEPLRKIKSFNQLILEKEADRLSEQGKEFFRRSNAAAVRMQQLIRDLVTYSQINSTEPETEPVDLNELADQVCQDHYDVITARRAEINVEPLPVVQVARFAFRQLIDNLISNALKYCRPDCPPHITISYQRNVPEQHQLTIADRGIGFEPVYSERIFKLFQRLHSHHQYIGTGIGLAICNRVMQNLGGTIEAVGKPGEGATFIMRWPVIE</sequence>
<evidence type="ECO:0000256" key="2">
    <source>
        <dbReference type="ARBA" id="ARBA00012438"/>
    </source>
</evidence>
<proteinExistence type="predicted"/>
<dbReference type="Pfam" id="PF08447">
    <property type="entry name" value="PAS_3"/>
    <property type="match status" value="1"/>
</dbReference>
<dbReference type="InterPro" id="IPR000014">
    <property type="entry name" value="PAS"/>
</dbReference>
<dbReference type="InterPro" id="IPR013655">
    <property type="entry name" value="PAS_fold_3"/>
</dbReference>
<dbReference type="InterPro" id="IPR003661">
    <property type="entry name" value="HisK_dim/P_dom"/>
</dbReference>
<dbReference type="InterPro" id="IPR000700">
    <property type="entry name" value="PAS-assoc_C"/>
</dbReference>
<organism evidence="10 11">
    <name type="scientific">Fibrella forsythiae</name>
    <dbReference type="NCBI Taxonomy" id="2817061"/>
    <lineage>
        <taxon>Bacteria</taxon>
        <taxon>Pseudomonadati</taxon>
        <taxon>Bacteroidota</taxon>
        <taxon>Cytophagia</taxon>
        <taxon>Cytophagales</taxon>
        <taxon>Spirosomataceae</taxon>
        <taxon>Fibrella</taxon>
    </lineage>
</organism>
<dbReference type="InterPro" id="IPR052162">
    <property type="entry name" value="Sensor_kinase/Photoreceptor"/>
</dbReference>
<comment type="caution">
    <text evidence="10">The sequence shown here is derived from an EMBL/GenBank/DDBJ whole genome shotgun (WGS) entry which is preliminary data.</text>
</comment>
<dbReference type="Pfam" id="PF00512">
    <property type="entry name" value="HisKA"/>
    <property type="match status" value="1"/>
</dbReference>
<keyword evidence="6" id="KW-0175">Coiled coil</keyword>
<dbReference type="SUPFAM" id="SSF55874">
    <property type="entry name" value="ATPase domain of HSP90 chaperone/DNA topoisomerase II/histidine kinase"/>
    <property type="match status" value="1"/>
</dbReference>
<dbReference type="RefSeq" id="WP_207332438.1">
    <property type="nucleotide sequence ID" value="NZ_JAFMYW010000011.1"/>
</dbReference>
<dbReference type="PRINTS" id="PR00344">
    <property type="entry name" value="BCTRLSENSOR"/>
</dbReference>
<feature type="compositionally biased region" description="Polar residues" evidence="7">
    <location>
        <begin position="1"/>
        <end position="17"/>
    </location>
</feature>
<dbReference type="Gene3D" id="1.10.287.130">
    <property type="match status" value="1"/>
</dbReference>
<feature type="domain" description="Histidine kinase" evidence="8">
    <location>
        <begin position="183"/>
        <end position="398"/>
    </location>
</feature>
<evidence type="ECO:0000313" key="11">
    <source>
        <dbReference type="Proteomes" id="UP000664628"/>
    </source>
</evidence>
<dbReference type="InterPro" id="IPR003594">
    <property type="entry name" value="HATPase_dom"/>
</dbReference>
<dbReference type="CDD" id="cd00130">
    <property type="entry name" value="PAS"/>
    <property type="match status" value="1"/>
</dbReference>
<evidence type="ECO:0000256" key="1">
    <source>
        <dbReference type="ARBA" id="ARBA00000085"/>
    </source>
</evidence>
<dbReference type="Pfam" id="PF02518">
    <property type="entry name" value="HATPase_c"/>
    <property type="match status" value="1"/>
</dbReference>
<dbReference type="SMART" id="SM00086">
    <property type="entry name" value="PAC"/>
    <property type="match status" value="1"/>
</dbReference>
<dbReference type="SMART" id="SM00388">
    <property type="entry name" value="HisKA"/>
    <property type="match status" value="1"/>
</dbReference>
<feature type="domain" description="PAC" evidence="9">
    <location>
        <begin position="106"/>
        <end position="158"/>
    </location>
</feature>
<keyword evidence="3" id="KW-0597">Phosphoprotein</keyword>
<keyword evidence="5" id="KW-0418">Kinase</keyword>
<dbReference type="SUPFAM" id="SSF47384">
    <property type="entry name" value="Homodimeric domain of signal transducing histidine kinase"/>
    <property type="match status" value="1"/>
</dbReference>
<keyword evidence="4" id="KW-0808">Transferase</keyword>
<dbReference type="SMART" id="SM00387">
    <property type="entry name" value="HATPase_c"/>
    <property type="match status" value="1"/>
</dbReference>
<protein>
    <recommendedName>
        <fullName evidence="2">histidine kinase</fullName>
        <ecNumber evidence="2">2.7.13.3</ecNumber>
    </recommendedName>
</protein>
<dbReference type="PANTHER" id="PTHR43304">
    <property type="entry name" value="PHYTOCHROME-LIKE PROTEIN CPH1"/>
    <property type="match status" value="1"/>
</dbReference>
<evidence type="ECO:0000256" key="7">
    <source>
        <dbReference type="SAM" id="MobiDB-lite"/>
    </source>
</evidence>
<name>A0ABS3JR66_9BACT</name>
<evidence type="ECO:0000313" key="10">
    <source>
        <dbReference type="EMBL" id="MBO0952496.1"/>
    </source>
</evidence>
<dbReference type="EMBL" id="JAFMYW010000011">
    <property type="protein sequence ID" value="MBO0952496.1"/>
    <property type="molecule type" value="Genomic_DNA"/>
</dbReference>
<dbReference type="Gene3D" id="3.30.565.10">
    <property type="entry name" value="Histidine kinase-like ATPase, C-terminal domain"/>
    <property type="match status" value="1"/>
</dbReference>
<dbReference type="InterPro" id="IPR036890">
    <property type="entry name" value="HATPase_C_sf"/>
</dbReference>
<evidence type="ECO:0000259" key="9">
    <source>
        <dbReference type="PROSITE" id="PS50113"/>
    </source>
</evidence>
<feature type="coiled-coil region" evidence="6">
    <location>
        <begin position="149"/>
        <end position="180"/>
    </location>
</feature>
<evidence type="ECO:0000259" key="8">
    <source>
        <dbReference type="PROSITE" id="PS50109"/>
    </source>
</evidence>
<dbReference type="InterPro" id="IPR001610">
    <property type="entry name" value="PAC"/>
</dbReference>
<dbReference type="NCBIfam" id="TIGR00229">
    <property type="entry name" value="sensory_box"/>
    <property type="match status" value="1"/>
</dbReference>
<dbReference type="Gene3D" id="3.30.450.20">
    <property type="entry name" value="PAS domain"/>
    <property type="match status" value="1"/>
</dbReference>
<reference evidence="10 11" key="1">
    <citation type="submission" date="2021-03" db="EMBL/GenBank/DDBJ databases">
        <title>Fibrella sp. HMF5405 genome sequencing and assembly.</title>
        <authorList>
            <person name="Kang H."/>
            <person name="Kim H."/>
            <person name="Bae S."/>
            <person name="Joh K."/>
        </authorList>
    </citation>
    <scope>NUCLEOTIDE SEQUENCE [LARGE SCALE GENOMIC DNA]</scope>
    <source>
        <strain evidence="10 11">HMF5405</strain>
    </source>
</reference>
<dbReference type="Proteomes" id="UP000664628">
    <property type="component" value="Unassembled WGS sequence"/>
</dbReference>
<dbReference type="Gene3D" id="2.10.70.100">
    <property type="match status" value="1"/>
</dbReference>
<dbReference type="CDD" id="cd00082">
    <property type="entry name" value="HisKA"/>
    <property type="match status" value="1"/>
</dbReference>
<keyword evidence="11" id="KW-1185">Reference proteome</keyword>
<dbReference type="InterPro" id="IPR036097">
    <property type="entry name" value="HisK_dim/P_sf"/>
</dbReference>
<dbReference type="SUPFAM" id="SSF55785">
    <property type="entry name" value="PYP-like sensor domain (PAS domain)"/>
    <property type="match status" value="1"/>
</dbReference>
<evidence type="ECO:0000256" key="6">
    <source>
        <dbReference type="SAM" id="Coils"/>
    </source>
</evidence>
<evidence type="ECO:0000256" key="5">
    <source>
        <dbReference type="ARBA" id="ARBA00022777"/>
    </source>
</evidence>
<dbReference type="PANTHER" id="PTHR43304:SF1">
    <property type="entry name" value="PAC DOMAIN-CONTAINING PROTEIN"/>
    <property type="match status" value="1"/>
</dbReference>
<dbReference type="InterPro" id="IPR005467">
    <property type="entry name" value="His_kinase_dom"/>
</dbReference>
<dbReference type="PROSITE" id="PS50109">
    <property type="entry name" value="HIS_KIN"/>
    <property type="match status" value="1"/>
</dbReference>
<dbReference type="InterPro" id="IPR004358">
    <property type="entry name" value="Sig_transdc_His_kin-like_C"/>
</dbReference>
<dbReference type="InterPro" id="IPR035965">
    <property type="entry name" value="PAS-like_dom_sf"/>
</dbReference>
<gene>
    <name evidence="10" type="ORF">J2I46_28185</name>
</gene>
<feature type="region of interest" description="Disordered" evidence="7">
    <location>
        <begin position="1"/>
        <end position="20"/>
    </location>
</feature>
<accession>A0ABS3JR66</accession>
<dbReference type="PROSITE" id="PS50113">
    <property type="entry name" value="PAC"/>
    <property type="match status" value="1"/>
</dbReference>
<evidence type="ECO:0000256" key="3">
    <source>
        <dbReference type="ARBA" id="ARBA00022553"/>
    </source>
</evidence>
<evidence type="ECO:0000256" key="4">
    <source>
        <dbReference type="ARBA" id="ARBA00022679"/>
    </source>
</evidence>
<comment type="catalytic activity">
    <reaction evidence="1">
        <text>ATP + protein L-histidine = ADP + protein N-phospho-L-histidine.</text>
        <dbReference type="EC" id="2.7.13.3"/>
    </reaction>
</comment>
<dbReference type="EC" id="2.7.13.3" evidence="2"/>